<dbReference type="Gene3D" id="1.10.287.950">
    <property type="entry name" value="Methyl-accepting chemotaxis protein"/>
    <property type="match status" value="1"/>
</dbReference>
<evidence type="ECO:0000313" key="5">
    <source>
        <dbReference type="EMBL" id="OKL42291.1"/>
    </source>
</evidence>
<dbReference type="GO" id="GO:0004888">
    <property type="term" value="F:transmembrane signaling receptor activity"/>
    <property type="evidence" value="ECO:0007669"/>
    <property type="project" value="InterPro"/>
</dbReference>
<evidence type="ECO:0000313" key="6">
    <source>
        <dbReference type="Proteomes" id="UP000185783"/>
    </source>
</evidence>
<keyword evidence="6" id="KW-1185">Reference proteome</keyword>
<evidence type="ECO:0000256" key="2">
    <source>
        <dbReference type="ARBA" id="ARBA00029447"/>
    </source>
</evidence>
<evidence type="ECO:0000259" key="4">
    <source>
        <dbReference type="PROSITE" id="PS50111"/>
    </source>
</evidence>
<dbReference type="STRING" id="197461.A3843_00965"/>
<comment type="similarity">
    <text evidence="2">Belongs to the methyl-accepting chemotaxis (MCP) protein family.</text>
</comment>
<dbReference type="Proteomes" id="UP000185783">
    <property type="component" value="Unassembled WGS sequence"/>
</dbReference>
<dbReference type="InterPro" id="IPR004089">
    <property type="entry name" value="MCPsignal_dom"/>
</dbReference>
<keyword evidence="1 3" id="KW-0807">Transducer</keyword>
<dbReference type="PROSITE" id="PS50111">
    <property type="entry name" value="CHEMOTAXIS_TRANSDUC_2"/>
    <property type="match status" value="1"/>
</dbReference>
<dbReference type="PRINTS" id="PR00260">
    <property type="entry name" value="CHEMTRNSDUCR"/>
</dbReference>
<dbReference type="GO" id="GO:0006935">
    <property type="term" value="P:chemotaxis"/>
    <property type="evidence" value="ECO:0007669"/>
    <property type="project" value="InterPro"/>
</dbReference>
<dbReference type="AlphaFoldDB" id="A0A1U7JCC6"/>
<dbReference type="SMART" id="SM00283">
    <property type="entry name" value="MA"/>
    <property type="match status" value="1"/>
</dbReference>
<dbReference type="GO" id="GO:0007165">
    <property type="term" value="P:signal transduction"/>
    <property type="evidence" value="ECO:0007669"/>
    <property type="project" value="UniProtKB-KW"/>
</dbReference>
<dbReference type="PANTHER" id="PTHR32089">
    <property type="entry name" value="METHYL-ACCEPTING CHEMOTAXIS PROTEIN MCPB"/>
    <property type="match status" value="1"/>
</dbReference>
<organism evidence="5 6">
    <name type="scientific">Pseudovibrio exalbescens</name>
    <dbReference type="NCBI Taxonomy" id="197461"/>
    <lineage>
        <taxon>Bacteria</taxon>
        <taxon>Pseudomonadati</taxon>
        <taxon>Pseudomonadota</taxon>
        <taxon>Alphaproteobacteria</taxon>
        <taxon>Hyphomicrobiales</taxon>
        <taxon>Stappiaceae</taxon>
        <taxon>Pseudovibrio</taxon>
    </lineage>
</organism>
<sequence length="387" mass="42021">MVLDYSVVSDEGKYWGLGFEEFSIGLALIVILQSITNLTAAMRFKSWLEDLCASLIRGDALKGSNIASSSQWAAQSGALIKSIENWGGAIRAEIELEGNNGAHANATAQRDEILQNFSNRIDSRHQYLHSATHRMLDWAEALKARMGQVVELATQTQTDVQQADQAVQSVATAAEELSMSISEIERQVDLSIKAVTTSREALDLSRKQGEKLNELATDVAEYCNDIAAVSNQTKLLALNASIEAARAGSAGAGFSVVAEEVKRLAEHTEKIVEDLNAHLGQAGDATSLNLQALDTITSAVDDVMSYSSAISSSLSQQTAAAQEINHTCQMMVARAETASREVEESVVRDIQTRDDTEVLLDNLRDLSGTLDEVTHETRVFLKEIETF</sequence>
<evidence type="ECO:0000256" key="1">
    <source>
        <dbReference type="ARBA" id="ARBA00023224"/>
    </source>
</evidence>
<dbReference type="GO" id="GO:0016020">
    <property type="term" value="C:membrane"/>
    <property type="evidence" value="ECO:0007669"/>
    <property type="project" value="InterPro"/>
</dbReference>
<comment type="caution">
    <text evidence="5">The sequence shown here is derived from an EMBL/GenBank/DDBJ whole genome shotgun (WGS) entry which is preliminary data.</text>
</comment>
<proteinExistence type="inferred from homology"/>
<dbReference type="InterPro" id="IPR004090">
    <property type="entry name" value="Chemotax_Me-accpt_rcpt"/>
</dbReference>
<dbReference type="SUPFAM" id="SSF58104">
    <property type="entry name" value="Methyl-accepting chemotaxis protein (MCP) signaling domain"/>
    <property type="match status" value="1"/>
</dbReference>
<protein>
    <recommendedName>
        <fullName evidence="4">Methyl-accepting transducer domain-containing protein</fullName>
    </recommendedName>
</protein>
<evidence type="ECO:0000256" key="3">
    <source>
        <dbReference type="PROSITE-ProRule" id="PRU00284"/>
    </source>
</evidence>
<accession>A0A1U7JCC6</accession>
<name>A0A1U7JCC6_9HYPH</name>
<dbReference type="Pfam" id="PF00015">
    <property type="entry name" value="MCPsignal"/>
    <property type="match status" value="1"/>
</dbReference>
<dbReference type="PANTHER" id="PTHR32089:SF112">
    <property type="entry name" value="LYSOZYME-LIKE PROTEIN-RELATED"/>
    <property type="match status" value="1"/>
</dbReference>
<dbReference type="EMBL" id="LVVZ01000051">
    <property type="protein sequence ID" value="OKL42291.1"/>
    <property type="molecule type" value="Genomic_DNA"/>
</dbReference>
<reference evidence="5 6" key="1">
    <citation type="submission" date="2016-03" db="EMBL/GenBank/DDBJ databases">
        <title>Genome sequence of Nesiotobacter sp. nov., a moderately halophilic alphaproteobacterium isolated from the Yellow Sea, China.</title>
        <authorList>
            <person name="Zhang G."/>
            <person name="Zhang R."/>
        </authorList>
    </citation>
    <scope>NUCLEOTIDE SEQUENCE [LARGE SCALE GENOMIC DNA]</scope>
    <source>
        <strain evidence="5 6">WB1-6</strain>
    </source>
</reference>
<gene>
    <name evidence="5" type="ORF">A3843_00965</name>
</gene>
<feature type="domain" description="Methyl-accepting transducer" evidence="4">
    <location>
        <begin position="117"/>
        <end position="354"/>
    </location>
</feature>